<keyword evidence="4" id="KW-1185">Reference proteome</keyword>
<proteinExistence type="predicted"/>
<accession>A0ABX2RD40</accession>
<sequence>MKAATKVLTLLVLFIFILGNITLASGGHDSITNDSSMFSGNMEMSKDNMNNNKQNTLSAENMDMSNNSTDDHQQSGMDSHEASDSHASSDIPWSFLKVIGILNTGIILTGLISRYLPEREELKNESGT</sequence>
<dbReference type="EMBL" id="JACCBS010000002">
    <property type="protein sequence ID" value="NYE57807.1"/>
    <property type="molecule type" value="Genomic_DNA"/>
</dbReference>
<reference evidence="3 4" key="1">
    <citation type="submission" date="2020-07" db="EMBL/GenBank/DDBJ databases">
        <title>Genomic Encyclopedia of Type Strains, Phase III (KMG-III): the genomes of soil and plant-associated and newly described type strains.</title>
        <authorList>
            <person name="Whitman W."/>
        </authorList>
    </citation>
    <scope>NUCLEOTIDE SEQUENCE [LARGE SCALE GENOMIC DNA]</scope>
    <source>
        <strain evidence="3 4">DSM 11255</strain>
    </source>
</reference>
<comment type="caution">
    <text evidence="3">The sequence shown here is derived from an EMBL/GenBank/DDBJ whole genome shotgun (WGS) entry which is preliminary data.</text>
</comment>
<keyword evidence="2" id="KW-1133">Transmembrane helix</keyword>
<feature type="compositionally biased region" description="Basic and acidic residues" evidence="1">
    <location>
        <begin position="69"/>
        <end position="84"/>
    </location>
</feature>
<protein>
    <submittedName>
        <fullName evidence="3">Uncharacterized protein</fullName>
    </submittedName>
</protein>
<name>A0ABX2RD40_9THEO</name>
<gene>
    <name evidence="3" type="ORF">HDG70_001522</name>
</gene>
<feature type="compositionally biased region" description="Polar residues" evidence="1">
    <location>
        <begin position="47"/>
        <end position="68"/>
    </location>
</feature>
<organism evidence="3 4">
    <name type="scientific">Carboxydothermus ferrireducens DSM 11255</name>
    <dbReference type="NCBI Taxonomy" id="1119529"/>
    <lineage>
        <taxon>Bacteria</taxon>
        <taxon>Bacillati</taxon>
        <taxon>Bacillota</taxon>
        <taxon>Clostridia</taxon>
        <taxon>Thermoanaerobacterales</taxon>
        <taxon>Thermoanaerobacteraceae</taxon>
        <taxon>Carboxydothermus</taxon>
    </lineage>
</organism>
<dbReference type="Proteomes" id="UP000604066">
    <property type="component" value="Unassembled WGS sequence"/>
</dbReference>
<keyword evidence="2" id="KW-0472">Membrane</keyword>
<dbReference type="RefSeq" id="WP_028051603.1">
    <property type="nucleotide sequence ID" value="NZ_ATYG01000003.1"/>
</dbReference>
<evidence type="ECO:0000256" key="1">
    <source>
        <dbReference type="SAM" id="MobiDB-lite"/>
    </source>
</evidence>
<feature type="transmembrane region" description="Helical" evidence="2">
    <location>
        <begin position="95"/>
        <end position="116"/>
    </location>
</feature>
<feature type="region of interest" description="Disordered" evidence="1">
    <location>
        <begin position="39"/>
        <end position="88"/>
    </location>
</feature>
<evidence type="ECO:0000313" key="4">
    <source>
        <dbReference type="Proteomes" id="UP000604066"/>
    </source>
</evidence>
<evidence type="ECO:0000256" key="2">
    <source>
        <dbReference type="SAM" id="Phobius"/>
    </source>
</evidence>
<evidence type="ECO:0000313" key="3">
    <source>
        <dbReference type="EMBL" id="NYE57807.1"/>
    </source>
</evidence>
<keyword evidence="2" id="KW-0812">Transmembrane</keyword>